<comment type="similarity">
    <text evidence="1">Belongs to the glycosyltransferase group 1 family. Glycosyltransferase 4 subfamily.</text>
</comment>
<accession>A0A2R8BT58</accession>
<dbReference type="Gene3D" id="3.40.50.2000">
    <property type="entry name" value="Glycogen Phosphorylase B"/>
    <property type="match status" value="2"/>
</dbReference>
<protein>
    <submittedName>
        <fullName evidence="6">Phosphatidyl-myo-inositol mannosyltransferase</fullName>
        <ecNumber evidence="6">2.4.1.345</ecNumber>
    </submittedName>
</protein>
<dbReference type="Pfam" id="PF12000">
    <property type="entry name" value="Glyco_trans_4_3"/>
    <property type="match status" value="1"/>
</dbReference>
<dbReference type="Pfam" id="PF00534">
    <property type="entry name" value="Glycos_transf_1"/>
    <property type="match status" value="1"/>
</dbReference>
<keyword evidence="3 6" id="KW-0808">Transferase</keyword>
<reference evidence="6 7" key="1">
    <citation type="submission" date="2018-03" db="EMBL/GenBank/DDBJ databases">
        <authorList>
            <person name="Keele B.F."/>
        </authorList>
    </citation>
    <scope>NUCLEOTIDE SEQUENCE [LARGE SCALE GENOMIC DNA]</scope>
    <source>
        <strain evidence="6 7">CECT 8504</strain>
    </source>
</reference>
<evidence type="ECO:0000313" key="7">
    <source>
        <dbReference type="Proteomes" id="UP000244912"/>
    </source>
</evidence>
<dbReference type="AlphaFoldDB" id="A0A2R8BT58"/>
<name>A0A2R8BT58_9RHOB</name>
<dbReference type="OrthoDB" id="9793726at2"/>
<sequence length="422" mass="47336">MVILFLHQNFPGQFAHLAPALAKAGHRVFALTSRYEKRHMWRGVDVIAYRYDAPSEQKLHPWTTTVNKAIDRGATVFRACEALKGRGLNPDVIVAHSGWGEAMFLRHVWPDARIGVFCEFSYRAEGADIGFDPEFDGKPELGRGPRVEMKNLAMRLQLESADAGISPTHWQADMHPPELRRKITVAFDGIDTDDIAPDPSAQLVLPGHGTFTRNDEVVTFVNRNLEPYRGFHVFMRALPDLLRRRPGAKFLIVGDDGVSYGSAPKDGGTWRQKMVAELGSRIAPQDWNRVHFTGRIGRDDFTRLLQVSRVHVYLTYPFVLSWSLVEAMSVGCAIVASDTAPVREVIDQDKTGRLFDFFDGPRMVDLVDALLDDSQARAALGQAARARVLRDYDLKRVCLPQQFRWIEGLASGDQSRPSATLN</sequence>
<evidence type="ECO:0000256" key="2">
    <source>
        <dbReference type="ARBA" id="ARBA00022676"/>
    </source>
</evidence>
<dbReference type="InterPro" id="IPR022623">
    <property type="entry name" value="Glyco_trans_4"/>
</dbReference>
<evidence type="ECO:0000259" key="5">
    <source>
        <dbReference type="Pfam" id="PF12000"/>
    </source>
</evidence>
<dbReference type="InterPro" id="IPR001296">
    <property type="entry name" value="Glyco_trans_1"/>
</dbReference>
<dbReference type="GO" id="GO:0043750">
    <property type="term" value="F:phosphatidylinositol alpha-mannosyltransferase activity"/>
    <property type="evidence" value="ECO:0007669"/>
    <property type="project" value="UniProtKB-EC"/>
</dbReference>
<evidence type="ECO:0000256" key="3">
    <source>
        <dbReference type="ARBA" id="ARBA00022679"/>
    </source>
</evidence>
<dbReference type="RefSeq" id="WP_108893168.1">
    <property type="nucleotide sequence ID" value="NZ_ONZF01000002.1"/>
</dbReference>
<feature type="domain" description="Glycosyl transferase family 1" evidence="4">
    <location>
        <begin position="214"/>
        <end position="386"/>
    </location>
</feature>
<organism evidence="6 7">
    <name type="scientific">Palleronia abyssalis</name>
    <dbReference type="NCBI Taxonomy" id="1501240"/>
    <lineage>
        <taxon>Bacteria</taxon>
        <taxon>Pseudomonadati</taxon>
        <taxon>Pseudomonadota</taxon>
        <taxon>Alphaproteobacteria</taxon>
        <taxon>Rhodobacterales</taxon>
        <taxon>Roseobacteraceae</taxon>
        <taxon>Palleronia</taxon>
    </lineage>
</organism>
<feature type="domain" description="Glycosyl transferase family 4" evidence="5">
    <location>
        <begin position="25"/>
        <end position="193"/>
    </location>
</feature>
<dbReference type="PANTHER" id="PTHR12526:SF640">
    <property type="entry name" value="COLANIC ACID BIOSYNTHESIS GLYCOSYLTRANSFERASE WCAL-RELATED"/>
    <property type="match status" value="1"/>
</dbReference>
<dbReference type="EMBL" id="ONZF01000002">
    <property type="protein sequence ID" value="SPJ23320.1"/>
    <property type="molecule type" value="Genomic_DNA"/>
</dbReference>
<dbReference type="PANTHER" id="PTHR12526">
    <property type="entry name" value="GLYCOSYLTRANSFERASE"/>
    <property type="match status" value="1"/>
</dbReference>
<dbReference type="SUPFAM" id="SSF53756">
    <property type="entry name" value="UDP-Glycosyltransferase/glycogen phosphorylase"/>
    <property type="match status" value="1"/>
</dbReference>
<evidence type="ECO:0000313" key="6">
    <source>
        <dbReference type="EMBL" id="SPJ23320.1"/>
    </source>
</evidence>
<keyword evidence="2 6" id="KW-0328">Glycosyltransferase</keyword>
<evidence type="ECO:0000256" key="1">
    <source>
        <dbReference type="ARBA" id="ARBA00009481"/>
    </source>
</evidence>
<dbReference type="EC" id="2.4.1.345" evidence="6"/>
<evidence type="ECO:0000259" key="4">
    <source>
        <dbReference type="Pfam" id="PF00534"/>
    </source>
</evidence>
<gene>
    <name evidence="6" type="primary">pimA</name>
    <name evidence="6" type="ORF">PAA8504_01130</name>
</gene>
<dbReference type="Proteomes" id="UP000244912">
    <property type="component" value="Unassembled WGS sequence"/>
</dbReference>
<proteinExistence type="inferred from homology"/>
<keyword evidence="7" id="KW-1185">Reference proteome</keyword>